<evidence type="ECO:0008006" key="7">
    <source>
        <dbReference type="Google" id="ProtNLM"/>
    </source>
</evidence>
<organism evidence="5 6">
    <name type="scientific">Ogataea polymorpha</name>
    <dbReference type="NCBI Taxonomy" id="460523"/>
    <lineage>
        <taxon>Eukaryota</taxon>
        <taxon>Fungi</taxon>
        <taxon>Dikarya</taxon>
        <taxon>Ascomycota</taxon>
        <taxon>Saccharomycotina</taxon>
        <taxon>Pichiomycetes</taxon>
        <taxon>Pichiales</taxon>
        <taxon>Pichiaceae</taxon>
        <taxon>Ogataea</taxon>
    </lineage>
</organism>
<feature type="domain" description="YVC1 N-terminal linker helical" evidence="3">
    <location>
        <begin position="24"/>
        <end position="209"/>
    </location>
</feature>
<feature type="transmembrane region" description="Helical" evidence="2">
    <location>
        <begin position="287"/>
        <end position="305"/>
    </location>
</feature>
<name>A0A9P8NUS0_9ASCO</name>
<dbReference type="InterPro" id="IPR052971">
    <property type="entry name" value="TRP_calcium_channel"/>
</dbReference>
<evidence type="ECO:0000256" key="1">
    <source>
        <dbReference type="SAM" id="MobiDB-lite"/>
    </source>
</evidence>
<evidence type="ECO:0000313" key="5">
    <source>
        <dbReference type="EMBL" id="KAH3659737.1"/>
    </source>
</evidence>
<dbReference type="AlphaFoldDB" id="A0A9P8NUS0"/>
<reference evidence="5" key="2">
    <citation type="submission" date="2021-01" db="EMBL/GenBank/DDBJ databases">
        <authorList>
            <person name="Schikora-Tamarit M.A."/>
        </authorList>
    </citation>
    <scope>NUCLEOTIDE SEQUENCE</scope>
    <source>
        <strain evidence="5">NCAIM Y.01608</strain>
    </source>
</reference>
<dbReference type="InterPro" id="IPR056337">
    <property type="entry name" value="LHD_YVC1"/>
</dbReference>
<keyword evidence="2" id="KW-0812">Transmembrane</keyword>
<dbReference type="InterPro" id="IPR056336">
    <property type="entry name" value="YVC1_C"/>
</dbReference>
<reference evidence="5" key="1">
    <citation type="journal article" date="2021" name="Open Biol.">
        <title>Shared evolutionary footprints suggest mitochondrial oxidative damage underlies multiple complex I losses in fungi.</title>
        <authorList>
            <person name="Schikora-Tamarit M.A."/>
            <person name="Marcet-Houben M."/>
            <person name="Nosek J."/>
            <person name="Gabaldon T."/>
        </authorList>
    </citation>
    <scope>NUCLEOTIDE SEQUENCE</scope>
    <source>
        <strain evidence="5">NCAIM Y.01608</strain>
    </source>
</reference>
<comment type="caution">
    <text evidence="5">The sequence shown here is derived from an EMBL/GenBank/DDBJ whole genome shotgun (WGS) entry which is preliminary data.</text>
</comment>
<dbReference type="EMBL" id="JAEUBD010001504">
    <property type="protein sequence ID" value="KAH3659737.1"/>
    <property type="molecule type" value="Genomic_DNA"/>
</dbReference>
<evidence type="ECO:0000259" key="3">
    <source>
        <dbReference type="Pfam" id="PF23190"/>
    </source>
</evidence>
<feature type="transmembrane region" description="Helical" evidence="2">
    <location>
        <begin position="498"/>
        <end position="518"/>
    </location>
</feature>
<keyword evidence="2" id="KW-0472">Membrane</keyword>
<feature type="region of interest" description="Disordered" evidence="1">
    <location>
        <begin position="538"/>
        <end position="561"/>
    </location>
</feature>
<feature type="transmembrane region" description="Helical" evidence="2">
    <location>
        <begin position="222"/>
        <end position="241"/>
    </location>
</feature>
<evidence type="ECO:0000259" key="4">
    <source>
        <dbReference type="Pfam" id="PF23317"/>
    </source>
</evidence>
<evidence type="ECO:0000313" key="6">
    <source>
        <dbReference type="Proteomes" id="UP000788993"/>
    </source>
</evidence>
<protein>
    <recommendedName>
        <fullName evidence="7">Ion transport domain-containing protein</fullName>
    </recommendedName>
</protein>
<dbReference type="PANTHER" id="PTHR35859">
    <property type="entry name" value="NONSELECTIVE CATION CHANNEL PROTEIN"/>
    <property type="match status" value="1"/>
</dbReference>
<proteinExistence type="predicted"/>
<feature type="transmembrane region" description="Helical" evidence="2">
    <location>
        <begin position="253"/>
        <end position="275"/>
    </location>
</feature>
<dbReference type="PANTHER" id="PTHR35859:SF1">
    <property type="entry name" value="NONSELECTIVE CATION CHANNEL PROTEIN"/>
    <property type="match status" value="1"/>
</dbReference>
<feature type="domain" description="Calcium channel YVC1-like C-terminal transmembrane" evidence="4">
    <location>
        <begin position="232"/>
        <end position="526"/>
    </location>
</feature>
<evidence type="ECO:0000256" key="2">
    <source>
        <dbReference type="SAM" id="Phobius"/>
    </source>
</evidence>
<accession>A0A9P8NUS0</accession>
<sequence length="635" mass="72547">MSVALPLYEDEECSDYLPPSPRQVLRISINLKTLIDKVIPIPLKEEQILGLDSIVLTDKLIDAVLDAAGGEGSSRRRYQACLVFCLLKVSEWYYSLTIKELSDDTLYASRMLAAQKIAATLIEREKDEKYLFISMLCNRYSINLHDVDSAPENALELAVDTHATIIISSGGYQRCLKWIWRGWIVQSSTDSSNYVLFKGTGNTNFLKHFDPDRIKTPLYQNILEITFSVLYLALFTFIVNTDTISSHLGAVEVVFYLFTLGFALDELVKFYHVGYYYMQFSNVFNDVLYAIVIASASTRFIALAAHSPDKRDQVNVISYRLLSLAAPFMWSRLLLYLDVLQFCGTMIVVVKKMIRESFIFFFLLAIITVGFFQAFIGLDQADGKRELTSFLTTTMVQTVLGGPNFDTIERFAYPYGAILYYAYTFIVVLVLLNILIALYSQAYGDVVGNATDEYLAQYSAKILRYVRAPDDKTFCPPLNLVETVFLQLPFSWWLDRKLYLSLCDKVMVVLYLPALLFIASYEVQAAKRVEYNRNRKVADDNNEEDTPWDLTDGFDHNDENGDGIRASIQTQRRAEQEDPGFAKSFKAWEARLDRLVPPIELSKNAGVSWENYEIYHKLDELTQLVKALERKLDAK</sequence>
<feature type="transmembrane region" description="Helical" evidence="2">
    <location>
        <begin position="357"/>
        <end position="378"/>
    </location>
</feature>
<gene>
    <name evidence="5" type="ORF">OGATHE_005782</name>
</gene>
<dbReference type="Pfam" id="PF23190">
    <property type="entry name" value="LHD_TRPY1"/>
    <property type="match status" value="1"/>
</dbReference>
<keyword evidence="2" id="KW-1133">Transmembrane helix</keyword>
<keyword evidence="6" id="KW-1185">Reference proteome</keyword>
<dbReference type="Pfam" id="PF23317">
    <property type="entry name" value="YVC1_C"/>
    <property type="match status" value="1"/>
</dbReference>
<feature type="transmembrane region" description="Helical" evidence="2">
    <location>
        <begin position="418"/>
        <end position="439"/>
    </location>
</feature>
<dbReference type="Proteomes" id="UP000788993">
    <property type="component" value="Unassembled WGS sequence"/>
</dbReference>